<dbReference type="InterPro" id="IPR002528">
    <property type="entry name" value="MATE_fam"/>
</dbReference>
<proteinExistence type="predicted"/>
<name>A0ABR9RLJ9_9FIRM</name>
<dbReference type="InterPro" id="IPR051050">
    <property type="entry name" value="Lipid_II_flippase_MurJ/MviN"/>
</dbReference>
<dbReference type="EMBL" id="JADCKL010000006">
    <property type="protein sequence ID" value="MBE5063452.1"/>
    <property type="molecule type" value="Genomic_DNA"/>
</dbReference>
<keyword evidence="1" id="KW-0812">Transmembrane</keyword>
<protein>
    <submittedName>
        <fullName evidence="2">Uncharacterized protein</fullName>
    </submittedName>
</protein>
<keyword evidence="1" id="KW-0472">Membrane</keyword>
<dbReference type="PANTHER" id="PTHR47019:SF1">
    <property type="entry name" value="LIPID II FLIPPASE MURJ"/>
    <property type="match status" value="1"/>
</dbReference>
<sequence>MSVMKKRYENLGALALMICITCIAQVVTLMKSSVVAGIFGTEIEMDAYNFANSITSFLFGFISSSITTIVIPCYVHKKDRNNVDTFITVLYGCMLTITVFIILFRYPLIEIFSGREAEFVNIACYILVVLLFANYFFSVSNITAAYFQCNGKYNTPKIINLFFFCNSSSRVID</sequence>
<reference evidence="2 3" key="1">
    <citation type="submission" date="2020-10" db="EMBL/GenBank/DDBJ databases">
        <title>ChiBAC.</title>
        <authorList>
            <person name="Zenner C."/>
            <person name="Hitch T.C.A."/>
            <person name="Clavel T."/>
        </authorList>
    </citation>
    <scope>NUCLEOTIDE SEQUENCE [LARGE SCALE GENOMIC DNA]</scope>
    <source>
        <strain evidence="2 3">DSM 108991</strain>
    </source>
</reference>
<gene>
    <name evidence="2" type="ORF">INF30_09260</name>
</gene>
<evidence type="ECO:0000313" key="3">
    <source>
        <dbReference type="Proteomes" id="UP000758652"/>
    </source>
</evidence>
<dbReference type="Proteomes" id="UP000758652">
    <property type="component" value="Unassembled WGS sequence"/>
</dbReference>
<accession>A0ABR9RLJ9</accession>
<feature type="transmembrane region" description="Helical" evidence="1">
    <location>
        <begin position="119"/>
        <end position="137"/>
    </location>
</feature>
<comment type="caution">
    <text evidence="2">The sequence shown here is derived from an EMBL/GenBank/DDBJ whole genome shotgun (WGS) entry which is preliminary data.</text>
</comment>
<dbReference type="Pfam" id="PF01554">
    <property type="entry name" value="MatE"/>
    <property type="match status" value="1"/>
</dbReference>
<feature type="transmembrane region" description="Helical" evidence="1">
    <location>
        <begin position="50"/>
        <end position="74"/>
    </location>
</feature>
<keyword evidence="3" id="KW-1185">Reference proteome</keyword>
<dbReference type="PANTHER" id="PTHR47019">
    <property type="entry name" value="LIPID II FLIPPASE MURJ"/>
    <property type="match status" value="1"/>
</dbReference>
<organism evidence="2 3">
    <name type="scientific">Claveliimonas monacensis</name>
    <dbReference type="NCBI Taxonomy" id="2779351"/>
    <lineage>
        <taxon>Bacteria</taxon>
        <taxon>Bacillati</taxon>
        <taxon>Bacillota</taxon>
        <taxon>Clostridia</taxon>
        <taxon>Lachnospirales</taxon>
        <taxon>Lachnospiraceae</taxon>
        <taxon>Claveliimonas</taxon>
    </lineage>
</organism>
<keyword evidence="1" id="KW-1133">Transmembrane helix</keyword>
<feature type="transmembrane region" description="Helical" evidence="1">
    <location>
        <begin position="86"/>
        <end position="107"/>
    </location>
</feature>
<evidence type="ECO:0000256" key="1">
    <source>
        <dbReference type="SAM" id="Phobius"/>
    </source>
</evidence>
<evidence type="ECO:0000313" key="2">
    <source>
        <dbReference type="EMBL" id="MBE5063452.1"/>
    </source>
</evidence>